<dbReference type="PANTHER" id="PTHR47514:SF1">
    <property type="entry name" value="TRANSKETOLASE N-TERMINAL SECTION-RELATED"/>
    <property type="match status" value="1"/>
</dbReference>
<dbReference type="SUPFAM" id="SSF52518">
    <property type="entry name" value="Thiamin diphosphate-binding fold (THDP-binding)"/>
    <property type="match status" value="1"/>
</dbReference>
<keyword evidence="6" id="KW-1185">Reference proteome</keyword>
<comment type="cofactor">
    <cofactor evidence="1">
        <name>thiamine diphosphate</name>
        <dbReference type="ChEBI" id="CHEBI:58937"/>
    </cofactor>
</comment>
<dbReference type="InterPro" id="IPR029061">
    <property type="entry name" value="THDP-binding"/>
</dbReference>
<proteinExistence type="inferred from homology"/>
<name>A0A9X2HKG5_9SPHN</name>
<accession>A0A9X2HKG5</accession>
<evidence type="ECO:0000313" key="6">
    <source>
        <dbReference type="Proteomes" id="UP001139451"/>
    </source>
</evidence>
<dbReference type="Proteomes" id="UP001139451">
    <property type="component" value="Unassembled WGS sequence"/>
</dbReference>
<dbReference type="RefSeq" id="WP_254291485.1">
    <property type="nucleotide sequence ID" value="NZ_JAMLDX010000002.1"/>
</dbReference>
<comment type="similarity">
    <text evidence="2">Belongs to the transketolase family.</text>
</comment>
<gene>
    <name evidence="5" type="ORF">M9978_03575</name>
</gene>
<evidence type="ECO:0000313" key="5">
    <source>
        <dbReference type="EMBL" id="MCP3729499.1"/>
    </source>
</evidence>
<evidence type="ECO:0000259" key="4">
    <source>
        <dbReference type="Pfam" id="PF00456"/>
    </source>
</evidence>
<evidence type="ECO:0000256" key="1">
    <source>
        <dbReference type="ARBA" id="ARBA00001964"/>
    </source>
</evidence>
<reference evidence="5" key="1">
    <citation type="submission" date="2022-05" db="EMBL/GenBank/DDBJ databases">
        <title>Sphingomonas sp. strain MG17 Genome sequencing and assembly.</title>
        <authorList>
            <person name="Kim I."/>
        </authorList>
    </citation>
    <scope>NUCLEOTIDE SEQUENCE</scope>
    <source>
        <strain evidence="5">MG17</strain>
    </source>
</reference>
<dbReference type="Pfam" id="PF00456">
    <property type="entry name" value="Transketolase_N"/>
    <property type="match status" value="1"/>
</dbReference>
<feature type="domain" description="Transketolase N-terminal" evidence="4">
    <location>
        <begin position="29"/>
        <end position="280"/>
    </location>
</feature>
<dbReference type="InterPro" id="IPR005474">
    <property type="entry name" value="Transketolase_N"/>
</dbReference>
<comment type="caution">
    <text evidence="5">The sequence shown here is derived from an EMBL/GenBank/DDBJ whole genome shotgun (WGS) entry which is preliminary data.</text>
</comment>
<evidence type="ECO:0000256" key="3">
    <source>
        <dbReference type="ARBA" id="ARBA00023052"/>
    </source>
</evidence>
<protein>
    <submittedName>
        <fullName evidence="5">Transketolase</fullName>
    </submittedName>
</protein>
<sequence length="295" mass="32067">MEHPGTLRHADAHLHTLEDRAAHVRERANWMRRRLLQMIVDAGQGHPGGDLSSADIIASLYFDILRIDGSSPTAPDRDRFVMSKGHCTGALYTALAGAGFFPEAELDTYLKPESRLNGHPNRTYLPGVETNTGPLGHGMPVAVGIAVAGQIDKAGYHVFVLTGDGELQEGSMWEAAMFAGHRKLGNLTVIVDRNRLQQGAGTEDTNSLEPLADKWRAFGWDVAGLDGHDHAALLTAFDAARQPRERPLVIIADTHKGQGVSFMRDQAGWHHGVPNAEQMAQALAELNAELKAEKK</sequence>
<dbReference type="Gene3D" id="3.40.50.970">
    <property type="match status" value="1"/>
</dbReference>
<organism evidence="5 6">
    <name type="scientific">Sphingomonas tagetis</name>
    <dbReference type="NCBI Taxonomy" id="2949092"/>
    <lineage>
        <taxon>Bacteria</taxon>
        <taxon>Pseudomonadati</taxon>
        <taxon>Pseudomonadota</taxon>
        <taxon>Alphaproteobacteria</taxon>
        <taxon>Sphingomonadales</taxon>
        <taxon>Sphingomonadaceae</taxon>
        <taxon>Sphingomonas</taxon>
    </lineage>
</organism>
<dbReference type="PANTHER" id="PTHR47514">
    <property type="entry name" value="TRANSKETOLASE N-TERMINAL SECTION-RELATED"/>
    <property type="match status" value="1"/>
</dbReference>
<dbReference type="CDD" id="cd02012">
    <property type="entry name" value="TPP_TK"/>
    <property type="match status" value="1"/>
</dbReference>
<dbReference type="EMBL" id="JAMLDX010000002">
    <property type="protein sequence ID" value="MCP3729499.1"/>
    <property type="molecule type" value="Genomic_DNA"/>
</dbReference>
<keyword evidence="3" id="KW-0786">Thiamine pyrophosphate</keyword>
<dbReference type="AlphaFoldDB" id="A0A9X2HKG5"/>
<evidence type="ECO:0000256" key="2">
    <source>
        <dbReference type="ARBA" id="ARBA00007131"/>
    </source>
</evidence>